<keyword evidence="3" id="KW-1185">Reference proteome</keyword>
<organism evidence="2 3">
    <name type="scientific">Trichostrongylus colubriformis</name>
    <name type="common">Black scour worm</name>
    <dbReference type="NCBI Taxonomy" id="6319"/>
    <lineage>
        <taxon>Eukaryota</taxon>
        <taxon>Metazoa</taxon>
        <taxon>Ecdysozoa</taxon>
        <taxon>Nematoda</taxon>
        <taxon>Chromadorea</taxon>
        <taxon>Rhabditida</taxon>
        <taxon>Rhabditina</taxon>
        <taxon>Rhabditomorpha</taxon>
        <taxon>Strongyloidea</taxon>
        <taxon>Trichostrongylidae</taxon>
        <taxon>Trichostrongylus</taxon>
    </lineage>
</organism>
<reference evidence="2 3" key="1">
    <citation type="submission" date="2019-10" db="EMBL/GenBank/DDBJ databases">
        <title>Assembly and Annotation for the nematode Trichostrongylus colubriformis.</title>
        <authorList>
            <person name="Martin J."/>
        </authorList>
    </citation>
    <scope>NUCLEOTIDE SEQUENCE [LARGE SCALE GENOMIC DNA]</scope>
    <source>
        <strain evidence="2">G859</strain>
        <tissue evidence="2">Whole worm</tissue>
    </source>
</reference>
<accession>A0AAN8IG35</accession>
<evidence type="ECO:0000256" key="1">
    <source>
        <dbReference type="SAM" id="MobiDB-lite"/>
    </source>
</evidence>
<dbReference type="EMBL" id="WIXE01015569">
    <property type="protein sequence ID" value="KAK5973379.1"/>
    <property type="molecule type" value="Genomic_DNA"/>
</dbReference>
<evidence type="ECO:0000313" key="2">
    <source>
        <dbReference type="EMBL" id="KAK5973379.1"/>
    </source>
</evidence>
<name>A0AAN8IG35_TRICO</name>
<sequence>MPGQPHSMLAHILPPPPAVPFPPRTTTTISTTPCGRSPNFGAGGGLFGANAQTRTQLRPHPSWPLEPSSFFREKTDEFRTPSPADPPALTGGKGSWDELSTPARSSCGYVSGGSTPSGSSPFSTVSSSSLHLNLTDDDRDFDLFNLTVGFDHIAQDLAKTLELW</sequence>
<feature type="compositionally biased region" description="Low complexity" evidence="1">
    <location>
        <begin position="24"/>
        <end position="33"/>
    </location>
</feature>
<gene>
    <name evidence="2" type="ORF">GCK32_013157</name>
</gene>
<evidence type="ECO:0000313" key="3">
    <source>
        <dbReference type="Proteomes" id="UP001331761"/>
    </source>
</evidence>
<proteinExistence type="predicted"/>
<dbReference type="AlphaFoldDB" id="A0AAN8IG35"/>
<feature type="region of interest" description="Disordered" evidence="1">
    <location>
        <begin position="1"/>
        <end position="129"/>
    </location>
</feature>
<feature type="compositionally biased region" description="Pro residues" evidence="1">
    <location>
        <begin position="13"/>
        <end position="23"/>
    </location>
</feature>
<feature type="compositionally biased region" description="Low complexity" evidence="1">
    <location>
        <begin position="112"/>
        <end position="129"/>
    </location>
</feature>
<protein>
    <submittedName>
        <fullName evidence="2">Uncharacterized protein</fullName>
    </submittedName>
</protein>
<comment type="caution">
    <text evidence="2">The sequence shown here is derived from an EMBL/GenBank/DDBJ whole genome shotgun (WGS) entry which is preliminary data.</text>
</comment>
<dbReference type="Proteomes" id="UP001331761">
    <property type="component" value="Unassembled WGS sequence"/>
</dbReference>